<keyword evidence="2" id="KW-1003">Cell membrane</keyword>
<evidence type="ECO:0000256" key="2">
    <source>
        <dbReference type="ARBA" id="ARBA00022475"/>
    </source>
</evidence>
<evidence type="ECO:0000313" key="7">
    <source>
        <dbReference type="Proteomes" id="UP000268229"/>
    </source>
</evidence>
<protein>
    <submittedName>
        <fullName evidence="6">ABC transporter ATP-binding protein</fullName>
        <ecNumber evidence="6">3.6.3.-</ecNumber>
    </submittedName>
</protein>
<dbReference type="PANTHER" id="PTHR42939:SF1">
    <property type="entry name" value="ABC TRANSPORTER ATP-BINDING PROTEIN ALBC-RELATED"/>
    <property type="match status" value="1"/>
</dbReference>
<dbReference type="SMART" id="SM00382">
    <property type="entry name" value="AAA"/>
    <property type="match status" value="1"/>
</dbReference>
<evidence type="ECO:0000259" key="5">
    <source>
        <dbReference type="PROSITE" id="PS50893"/>
    </source>
</evidence>
<dbReference type="STRING" id="326522.BWD08_09310"/>
<dbReference type="InterPro" id="IPR003593">
    <property type="entry name" value="AAA+_ATPase"/>
</dbReference>
<gene>
    <name evidence="6" type="primary">drrA_1</name>
    <name evidence="6" type="ORF">NCTC12227_01508</name>
</gene>
<evidence type="ECO:0000256" key="1">
    <source>
        <dbReference type="ARBA" id="ARBA00022448"/>
    </source>
</evidence>
<keyword evidence="1" id="KW-0813">Transport</keyword>
<dbReference type="CDD" id="cd03230">
    <property type="entry name" value="ABC_DR_subfamily_A"/>
    <property type="match status" value="1"/>
</dbReference>
<organism evidence="6 7">
    <name type="scientific">Neisseria animaloris</name>
    <dbReference type="NCBI Taxonomy" id="326522"/>
    <lineage>
        <taxon>Bacteria</taxon>
        <taxon>Pseudomonadati</taxon>
        <taxon>Pseudomonadota</taxon>
        <taxon>Betaproteobacteria</taxon>
        <taxon>Neisseriales</taxon>
        <taxon>Neisseriaceae</taxon>
        <taxon>Neisseria</taxon>
    </lineage>
</organism>
<dbReference type="PROSITE" id="PS50893">
    <property type="entry name" value="ABC_TRANSPORTER_2"/>
    <property type="match status" value="1"/>
</dbReference>
<reference evidence="6 7" key="1">
    <citation type="submission" date="2018-12" db="EMBL/GenBank/DDBJ databases">
        <authorList>
            <consortium name="Pathogen Informatics"/>
        </authorList>
    </citation>
    <scope>NUCLEOTIDE SEQUENCE [LARGE SCALE GENOMIC DNA]</scope>
    <source>
        <strain evidence="6 7">NCTC12227</strain>
    </source>
</reference>
<evidence type="ECO:0000256" key="4">
    <source>
        <dbReference type="ARBA" id="ARBA00022840"/>
    </source>
</evidence>
<evidence type="ECO:0000256" key="3">
    <source>
        <dbReference type="ARBA" id="ARBA00022741"/>
    </source>
</evidence>
<dbReference type="InterPro" id="IPR003439">
    <property type="entry name" value="ABC_transporter-like_ATP-bd"/>
</dbReference>
<dbReference type="EMBL" id="LR134516">
    <property type="protein sequence ID" value="VEJ21753.1"/>
    <property type="molecule type" value="Genomic_DNA"/>
</dbReference>
<dbReference type="AlphaFoldDB" id="A0A448UCY9"/>
<dbReference type="Proteomes" id="UP000268229">
    <property type="component" value="Chromosome"/>
</dbReference>
<dbReference type="OrthoDB" id="9804819at2"/>
<name>A0A448UCY9_9NEIS</name>
<keyword evidence="3" id="KW-0547">Nucleotide-binding</keyword>
<evidence type="ECO:0000313" key="6">
    <source>
        <dbReference type="EMBL" id="VEJ21753.1"/>
    </source>
</evidence>
<keyword evidence="2" id="KW-0472">Membrane</keyword>
<dbReference type="InterPro" id="IPR051782">
    <property type="entry name" value="ABC_Transporter_VariousFunc"/>
</dbReference>
<dbReference type="EC" id="3.6.3.-" evidence="6"/>
<proteinExistence type="predicted"/>
<feature type="domain" description="ABC transporter" evidence="5">
    <location>
        <begin position="6"/>
        <end position="233"/>
    </location>
</feature>
<sequence length="297" mass="32003">MSTPHVVLNAVSKQYGNRFAVQNIDLTLQAGECVGLAGHNGAGKSTVIKLILGLITPDGGSVMLLGENVSGKHAAEIRRQIGYLPETVALHPSLTGKETMDFYAKLKKQPLSRNIELLERVGIAQAAGRRVGTYSKGMRQRLALAQALLGTPKVLLFDEPTTGLDPASRQMFYEIVRELSTGGATVLLSTHALSELNGHADRIVVMKNGSKVADGSMGELQRQSGLPATVSVRLKRPASLPARWRCSDGLNYTAQCGVEEKAALLLELGDMANIGQIDMHTPTLDDMYAEFLKREDV</sequence>
<keyword evidence="7" id="KW-1185">Reference proteome</keyword>
<dbReference type="SUPFAM" id="SSF52540">
    <property type="entry name" value="P-loop containing nucleoside triphosphate hydrolases"/>
    <property type="match status" value="1"/>
</dbReference>
<dbReference type="InterPro" id="IPR017871">
    <property type="entry name" value="ABC_transporter-like_CS"/>
</dbReference>
<keyword evidence="6" id="KW-0378">Hydrolase</keyword>
<dbReference type="KEGG" id="nani:NCTC12227_01508"/>
<dbReference type="Pfam" id="PF00005">
    <property type="entry name" value="ABC_tran"/>
    <property type="match status" value="1"/>
</dbReference>
<dbReference type="RefSeq" id="WP_107879506.1">
    <property type="nucleotide sequence ID" value="NZ_LR134516.1"/>
</dbReference>
<dbReference type="PROSITE" id="PS00211">
    <property type="entry name" value="ABC_TRANSPORTER_1"/>
    <property type="match status" value="1"/>
</dbReference>
<dbReference type="Gene3D" id="3.40.50.300">
    <property type="entry name" value="P-loop containing nucleotide triphosphate hydrolases"/>
    <property type="match status" value="1"/>
</dbReference>
<dbReference type="PANTHER" id="PTHR42939">
    <property type="entry name" value="ABC TRANSPORTER ATP-BINDING PROTEIN ALBC-RELATED"/>
    <property type="match status" value="1"/>
</dbReference>
<accession>A0A448UCY9</accession>
<keyword evidence="4 6" id="KW-0067">ATP-binding</keyword>
<dbReference type="GO" id="GO:0005524">
    <property type="term" value="F:ATP binding"/>
    <property type="evidence" value="ECO:0007669"/>
    <property type="project" value="UniProtKB-KW"/>
</dbReference>
<dbReference type="InterPro" id="IPR027417">
    <property type="entry name" value="P-loop_NTPase"/>
</dbReference>
<dbReference type="GO" id="GO:0016887">
    <property type="term" value="F:ATP hydrolysis activity"/>
    <property type="evidence" value="ECO:0007669"/>
    <property type="project" value="InterPro"/>
</dbReference>